<keyword evidence="1" id="KW-0805">Transcription regulation</keyword>
<dbReference type="GO" id="GO:0003700">
    <property type="term" value="F:DNA-binding transcription factor activity"/>
    <property type="evidence" value="ECO:0007669"/>
    <property type="project" value="InterPro"/>
</dbReference>
<evidence type="ECO:0000313" key="5">
    <source>
        <dbReference type="EMBL" id="SUU90509.1"/>
    </source>
</evidence>
<dbReference type="SMART" id="SM00342">
    <property type="entry name" value="HTH_ARAC"/>
    <property type="match status" value="1"/>
</dbReference>
<dbReference type="SUPFAM" id="SSF46689">
    <property type="entry name" value="Homeodomain-like"/>
    <property type="match status" value="2"/>
</dbReference>
<dbReference type="SUPFAM" id="SSF52317">
    <property type="entry name" value="Class I glutamine amidotransferase-like"/>
    <property type="match status" value="1"/>
</dbReference>
<evidence type="ECO:0000313" key="6">
    <source>
        <dbReference type="Proteomes" id="UP000254701"/>
    </source>
</evidence>
<dbReference type="Gene3D" id="3.40.50.880">
    <property type="match status" value="1"/>
</dbReference>
<dbReference type="Pfam" id="PF01965">
    <property type="entry name" value="DJ-1_PfpI"/>
    <property type="match status" value="1"/>
</dbReference>
<dbReference type="InterPro" id="IPR020449">
    <property type="entry name" value="Tscrpt_reg_AraC-type_HTH"/>
</dbReference>
<dbReference type="EMBL" id="UFSM01000001">
    <property type="protein sequence ID" value="SUU90509.1"/>
    <property type="molecule type" value="Genomic_DNA"/>
</dbReference>
<dbReference type="InterPro" id="IPR018060">
    <property type="entry name" value="HTH_AraC"/>
</dbReference>
<dbReference type="InterPro" id="IPR029062">
    <property type="entry name" value="Class_I_gatase-like"/>
</dbReference>
<dbReference type="Gene3D" id="1.10.10.60">
    <property type="entry name" value="Homeodomain-like"/>
    <property type="match status" value="1"/>
</dbReference>
<dbReference type="InterPro" id="IPR002818">
    <property type="entry name" value="DJ-1/PfpI"/>
</dbReference>
<dbReference type="OrthoDB" id="8421133at2"/>
<name>A0A380WNE1_AMIAI</name>
<dbReference type="AlphaFoldDB" id="A0A380WNE1"/>
<gene>
    <name evidence="5" type="primary">rhaS_6</name>
    <name evidence="5" type="ORF">NCTC10684_03767</name>
</gene>
<feature type="domain" description="HTH araC/xylS-type" evidence="4">
    <location>
        <begin position="252"/>
        <end position="350"/>
    </location>
</feature>
<sequence>MNIAHRPMSFDLEDRPLAGRALSSCLPTASDAVVSSFHILLLPGFSQLCLASMIEPLRLANSLSGKSLFRWQLTSLDGHSVASASGMALEVAGNVFAEEAAVTTCGHTAVLVCAGDGVEHRSTSELRSFLRRIHRAAVPIYALGTATWLLADAKLLDGARCTIHWGKMAALHETFYGLSIADALFVRDGSIVTCAGEFAAFDLAMELVGQHCEIELVRQICQHLAADRWRDGASAQSLLPGLRFGSAGKKLSRILQLMGRNIEEPLSLQAIAQEVSLSRRQIERLFERHLSTTPRQHYLTLKLRRARQLIEMTDMSVTDIAIACGFDSASYFSKSFKEHFGILPSVLRAR</sequence>
<dbReference type="InterPro" id="IPR018062">
    <property type="entry name" value="HTH_AraC-typ_CS"/>
</dbReference>
<evidence type="ECO:0000256" key="1">
    <source>
        <dbReference type="ARBA" id="ARBA00023015"/>
    </source>
</evidence>
<dbReference type="Proteomes" id="UP000254701">
    <property type="component" value="Unassembled WGS sequence"/>
</dbReference>
<dbReference type="PANTHER" id="PTHR43280">
    <property type="entry name" value="ARAC-FAMILY TRANSCRIPTIONAL REGULATOR"/>
    <property type="match status" value="1"/>
</dbReference>
<keyword evidence="3" id="KW-0804">Transcription</keyword>
<dbReference type="Pfam" id="PF12833">
    <property type="entry name" value="HTH_18"/>
    <property type="match status" value="1"/>
</dbReference>
<dbReference type="RefSeq" id="WP_131922354.1">
    <property type="nucleotide sequence ID" value="NZ_BAAAVY010000002.1"/>
</dbReference>
<dbReference type="PRINTS" id="PR00032">
    <property type="entry name" value="HTHARAC"/>
</dbReference>
<proteinExistence type="predicted"/>
<dbReference type="PROSITE" id="PS00041">
    <property type="entry name" value="HTH_ARAC_FAMILY_1"/>
    <property type="match status" value="1"/>
</dbReference>
<reference evidence="5 6" key="1">
    <citation type="submission" date="2018-06" db="EMBL/GenBank/DDBJ databases">
        <authorList>
            <consortium name="Pathogen Informatics"/>
            <person name="Doyle S."/>
        </authorList>
    </citation>
    <scope>NUCLEOTIDE SEQUENCE [LARGE SCALE GENOMIC DNA]</scope>
    <source>
        <strain evidence="5 6">NCTC10684</strain>
    </source>
</reference>
<keyword evidence="2" id="KW-0238">DNA-binding</keyword>
<evidence type="ECO:0000259" key="4">
    <source>
        <dbReference type="PROSITE" id="PS01124"/>
    </source>
</evidence>
<organism evidence="5 6">
    <name type="scientific">Aminobacter aminovorans</name>
    <name type="common">Chelatobacter heintzii</name>
    <dbReference type="NCBI Taxonomy" id="83263"/>
    <lineage>
        <taxon>Bacteria</taxon>
        <taxon>Pseudomonadati</taxon>
        <taxon>Pseudomonadota</taxon>
        <taxon>Alphaproteobacteria</taxon>
        <taxon>Hyphomicrobiales</taxon>
        <taxon>Phyllobacteriaceae</taxon>
        <taxon>Aminobacter</taxon>
    </lineage>
</organism>
<dbReference type="PANTHER" id="PTHR43280:SF2">
    <property type="entry name" value="HTH-TYPE TRANSCRIPTIONAL REGULATOR EXSA"/>
    <property type="match status" value="1"/>
</dbReference>
<dbReference type="InterPro" id="IPR009057">
    <property type="entry name" value="Homeodomain-like_sf"/>
</dbReference>
<dbReference type="GO" id="GO:0043565">
    <property type="term" value="F:sequence-specific DNA binding"/>
    <property type="evidence" value="ECO:0007669"/>
    <property type="project" value="InterPro"/>
</dbReference>
<evidence type="ECO:0000256" key="2">
    <source>
        <dbReference type="ARBA" id="ARBA00023125"/>
    </source>
</evidence>
<dbReference type="CDD" id="cd03136">
    <property type="entry name" value="GATase1_AraC_ArgR_like"/>
    <property type="match status" value="1"/>
</dbReference>
<accession>A0A380WNE1</accession>
<protein>
    <submittedName>
        <fullName evidence="5">L-rhamnose operon regulatory protein rhaS</fullName>
    </submittedName>
</protein>
<evidence type="ECO:0000256" key="3">
    <source>
        <dbReference type="ARBA" id="ARBA00023163"/>
    </source>
</evidence>
<dbReference type="PROSITE" id="PS01124">
    <property type="entry name" value="HTH_ARAC_FAMILY_2"/>
    <property type="match status" value="1"/>
</dbReference>